<feature type="chain" id="PRO_5016466690" description="Pyridoxamine 5'-phosphate oxidase putative domain-containing protein" evidence="1">
    <location>
        <begin position="22"/>
        <end position="183"/>
    </location>
</feature>
<evidence type="ECO:0000256" key="1">
    <source>
        <dbReference type="SAM" id="SignalP"/>
    </source>
</evidence>
<dbReference type="AlphaFoldDB" id="A0A327K268"/>
<evidence type="ECO:0008006" key="4">
    <source>
        <dbReference type="Google" id="ProtNLM"/>
    </source>
</evidence>
<dbReference type="OrthoDB" id="8479645at2"/>
<keyword evidence="1" id="KW-0732">Signal</keyword>
<evidence type="ECO:0000313" key="3">
    <source>
        <dbReference type="Proteomes" id="UP000248863"/>
    </source>
</evidence>
<proteinExistence type="predicted"/>
<sequence length="183" mass="19650">MLSLALNAALAVYGAIFLAGAQAFAPADPYTQALGFAVAGHDRATVRAVDQEACVFAVDDTVIHLGAIDRARLGFALMTAQTGWGPIRHVAVTLHGETPVYERIEKGLDEEGPWDDEAVRMLKRVVKARSPELFHDRRVVETAVTLRLPTSDIERVRQDWATAMRGCAAKRPGPATPAGPAAP</sequence>
<keyword evidence="3" id="KW-1185">Reference proteome</keyword>
<name>A0A327K268_9BRAD</name>
<gene>
    <name evidence="2" type="ORF">CH338_28485</name>
</gene>
<evidence type="ECO:0000313" key="2">
    <source>
        <dbReference type="EMBL" id="RAI29478.1"/>
    </source>
</evidence>
<organism evidence="2 3">
    <name type="scientific">Rhodoplanes elegans</name>
    <dbReference type="NCBI Taxonomy" id="29408"/>
    <lineage>
        <taxon>Bacteria</taxon>
        <taxon>Pseudomonadati</taxon>
        <taxon>Pseudomonadota</taxon>
        <taxon>Alphaproteobacteria</taxon>
        <taxon>Hyphomicrobiales</taxon>
        <taxon>Nitrobacteraceae</taxon>
        <taxon>Rhodoplanes</taxon>
    </lineage>
</organism>
<dbReference type="Proteomes" id="UP000248863">
    <property type="component" value="Unassembled WGS sequence"/>
</dbReference>
<accession>A0A327K268</accession>
<reference evidence="2 3" key="1">
    <citation type="submission" date="2017-07" db="EMBL/GenBank/DDBJ databases">
        <title>Draft Genome Sequences of Select Purple Nonsulfur Bacteria.</title>
        <authorList>
            <person name="Lasarre B."/>
            <person name="Mckinlay J.B."/>
        </authorList>
    </citation>
    <scope>NUCLEOTIDE SEQUENCE [LARGE SCALE GENOMIC DNA]</scope>
    <source>
        <strain evidence="2 3">DSM 11907</strain>
    </source>
</reference>
<dbReference type="RefSeq" id="WP_146618962.1">
    <property type="nucleotide sequence ID" value="NZ_NPEU01000677.1"/>
</dbReference>
<protein>
    <recommendedName>
        <fullName evidence="4">Pyridoxamine 5'-phosphate oxidase putative domain-containing protein</fullName>
    </recommendedName>
</protein>
<feature type="signal peptide" evidence="1">
    <location>
        <begin position="1"/>
        <end position="21"/>
    </location>
</feature>
<dbReference type="EMBL" id="NPEU01000677">
    <property type="protein sequence ID" value="RAI29478.1"/>
    <property type="molecule type" value="Genomic_DNA"/>
</dbReference>
<comment type="caution">
    <text evidence="2">The sequence shown here is derived from an EMBL/GenBank/DDBJ whole genome shotgun (WGS) entry which is preliminary data.</text>
</comment>
<feature type="non-terminal residue" evidence="2">
    <location>
        <position position="183"/>
    </location>
</feature>